<dbReference type="OrthoDB" id="6158258at2759"/>
<dbReference type="Gene3D" id="1.10.287.770">
    <property type="entry name" value="YojJ-like"/>
    <property type="match status" value="1"/>
</dbReference>
<dbReference type="GO" id="GO:0015280">
    <property type="term" value="F:ligand-gated sodium channel activity"/>
    <property type="evidence" value="ECO:0007669"/>
    <property type="project" value="TreeGrafter"/>
</dbReference>
<evidence type="ECO:0000256" key="10">
    <source>
        <dbReference type="ARBA" id="ARBA00023303"/>
    </source>
</evidence>
<reference evidence="13 14" key="1">
    <citation type="journal article" date="2013" name="Nature">
        <title>Insights into bilaterian evolution from three spiralian genomes.</title>
        <authorList>
            <person name="Simakov O."/>
            <person name="Marletaz F."/>
            <person name="Cho S.J."/>
            <person name="Edsinger-Gonzales E."/>
            <person name="Havlak P."/>
            <person name="Hellsten U."/>
            <person name="Kuo D.H."/>
            <person name="Larsson T."/>
            <person name="Lv J."/>
            <person name="Arendt D."/>
            <person name="Savage R."/>
            <person name="Osoegawa K."/>
            <person name="de Jong P."/>
            <person name="Grimwood J."/>
            <person name="Chapman J.A."/>
            <person name="Shapiro H."/>
            <person name="Aerts A."/>
            <person name="Otillar R.P."/>
            <person name="Terry A.Y."/>
            <person name="Boore J.L."/>
            <person name="Grigoriev I.V."/>
            <person name="Lindberg D.R."/>
            <person name="Seaver E.C."/>
            <person name="Weisblat D.A."/>
            <person name="Putnam N.H."/>
            <person name="Rokhsar D.S."/>
        </authorList>
    </citation>
    <scope>NUCLEOTIDE SEQUENCE [LARGE SCALE GENOMIC DNA]</scope>
</reference>
<keyword evidence="2 11" id="KW-0813">Transport</keyword>
<evidence type="ECO:0000256" key="4">
    <source>
        <dbReference type="ARBA" id="ARBA00022692"/>
    </source>
</evidence>
<evidence type="ECO:0000256" key="11">
    <source>
        <dbReference type="RuleBase" id="RU000679"/>
    </source>
</evidence>
<evidence type="ECO:0000313" key="13">
    <source>
        <dbReference type="EMBL" id="ESP02951.1"/>
    </source>
</evidence>
<dbReference type="Gene3D" id="2.60.470.10">
    <property type="entry name" value="Acid-sensing ion channels like domains"/>
    <property type="match status" value="1"/>
</dbReference>
<keyword evidence="14" id="KW-1185">Reference proteome</keyword>
<dbReference type="Proteomes" id="UP000030746">
    <property type="component" value="Unassembled WGS sequence"/>
</dbReference>
<keyword evidence="3 11" id="KW-0894">Sodium channel</keyword>
<accession>V4B610</accession>
<sequence length="459" mass="52453">MKSIAMYDFLDDATIHGCNRIKKEDKFRRGLWTLLVISSFCVWLGLLLVGLKSVYSYEVKTVNKYETKPYIKFPTITICTLCSIFLSNIDLNQQIQDSFLVNSDWLLLKGNISENSTMERQYLIDLLKNSSIIMDDVFLQVRWNSQDLDIARYFKRVAVNNNICFQFNGFTNHANSQKFRTVYEGMAAGLEIIADSRQSNCPAGLYDTGGLQVYIYEDEEFSESSYILLSPGVSANIALTKSLITYLPRPYKGIGGRYCNGDPSYSRSKCVRQCIDNIIEVKCPCFLKVDIQGTCDPDFSDSFKCVQTTLKSSFQKVEKRQLCTQCSDQCVIAQFRTDISYTLFPSNPVSNQLYQREYIENLSYARENLLKFNIYFKTMHVVNVQHEAKHTIETTLGIRYTNIFVTTGTVGGQIGFYLGASVLSSIELLEVICHYGWSLLKKLWCSGYQSKTKVQPFVQ</sequence>
<keyword evidence="5 12" id="KW-1133">Transmembrane helix</keyword>
<comment type="subcellular location">
    <subcellularLocation>
        <location evidence="1">Membrane</location>
        <topology evidence="1">Multi-pass membrane protein</topology>
    </subcellularLocation>
</comment>
<keyword evidence="7 11" id="KW-0406">Ion transport</keyword>
<comment type="similarity">
    <text evidence="11">Belongs to the amiloride-sensitive sodium channel (TC 1.A.6) family.</text>
</comment>
<keyword evidence="6" id="KW-0915">Sodium</keyword>
<organism evidence="13 14">
    <name type="scientific">Lottia gigantea</name>
    <name type="common">Giant owl limpet</name>
    <dbReference type="NCBI Taxonomy" id="225164"/>
    <lineage>
        <taxon>Eukaryota</taxon>
        <taxon>Metazoa</taxon>
        <taxon>Spiralia</taxon>
        <taxon>Lophotrochozoa</taxon>
        <taxon>Mollusca</taxon>
        <taxon>Gastropoda</taxon>
        <taxon>Patellogastropoda</taxon>
        <taxon>Lottioidea</taxon>
        <taxon>Lottiidae</taxon>
        <taxon>Lottia</taxon>
    </lineage>
</organism>
<dbReference type="KEGG" id="lgi:LOTGIDRAFT_156907"/>
<feature type="transmembrane region" description="Helical" evidence="12">
    <location>
        <begin position="30"/>
        <end position="51"/>
    </location>
</feature>
<dbReference type="EMBL" id="KB200129">
    <property type="protein sequence ID" value="ESP02951.1"/>
    <property type="molecule type" value="Genomic_DNA"/>
</dbReference>
<keyword evidence="9 11" id="KW-0739">Sodium transport</keyword>
<evidence type="ECO:0000256" key="8">
    <source>
        <dbReference type="ARBA" id="ARBA00023136"/>
    </source>
</evidence>
<evidence type="ECO:0000313" key="14">
    <source>
        <dbReference type="Proteomes" id="UP000030746"/>
    </source>
</evidence>
<dbReference type="Pfam" id="PF00858">
    <property type="entry name" value="ASC"/>
    <property type="match status" value="1"/>
</dbReference>
<dbReference type="CTD" id="20237140"/>
<evidence type="ECO:0000256" key="7">
    <source>
        <dbReference type="ARBA" id="ARBA00023065"/>
    </source>
</evidence>
<dbReference type="RefSeq" id="XP_009046421.1">
    <property type="nucleotide sequence ID" value="XM_009048173.1"/>
</dbReference>
<dbReference type="HOGENOM" id="CLU_596260_0_0_1"/>
<dbReference type="GeneID" id="20237140"/>
<evidence type="ECO:0000256" key="1">
    <source>
        <dbReference type="ARBA" id="ARBA00004141"/>
    </source>
</evidence>
<keyword evidence="10 11" id="KW-0407">Ion channel</keyword>
<dbReference type="InterPro" id="IPR001873">
    <property type="entry name" value="ENaC"/>
</dbReference>
<dbReference type="OMA" id="SCKIACA"/>
<evidence type="ECO:0000256" key="5">
    <source>
        <dbReference type="ARBA" id="ARBA00022989"/>
    </source>
</evidence>
<evidence type="ECO:0000256" key="12">
    <source>
        <dbReference type="SAM" id="Phobius"/>
    </source>
</evidence>
<keyword evidence="4 11" id="KW-0812">Transmembrane</keyword>
<protein>
    <submittedName>
        <fullName evidence="13">Uncharacterized protein</fullName>
    </submittedName>
</protein>
<dbReference type="PRINTS" id="PR01078">
    <property type="entry name" value="AMINACHANNEL"/>
</dbReference>
<proteinExistence type="inferred from homology"/>
<keyword evidence="8 12" id="KW-0472">Membrane</keyword>
<dbReference type="GO" id="GO:0005886">
    <property type="term" value="C:plasma membrane"/>
    <property type="evidence" value="ECO:0007669"/>
    <property type="project" value="TreeGrafter"/>
</dbReference>
<dbReference type="PANTHER" id="PTHR11690">
    <property type="entry name" value="AMILORIDE-SENSITIVE SODIUM CHANNEL-RELATED"/>
    <property type="match status" value="1"/>
</dbReference>
<evidence type="ECO:0000256" key="6">
    <source>
        <dbReference type="ARBA" id="ARBA00023053"/>
    </source>
</evidence>
<gene>
    <name evidence="13" type="ORF">LOTGIDRAFT_156907</name>
</gene>
<name>V4B610_LOTGI</name>
<evidence type="ECO:0000256" key="3">
    <source>
        <dbReference type="ARBA" id="ARBA00022461"/>
    </source>
</evidence>
<evidence type="ECO:0000256" key="2">
    <source>
        <dbReference type="ARBA" id="ARBA00022448"/>
    </source>
</evidence>
<evidence type="ECO:0000256" key="9">
    <source>
        <dbReference type="ARBA" id="ARBA00023201"/>
    </source>
</evidence>
<dbReference type="AlphaFoldDB" id="V4B610"/>